<evidence type="ECO:0000313" key="2">
    <source>
        <dbReference type="EMBL" id="KAJ7944845.1"/>
    </source>
</evidence>
<gene>
    <name evidence="2" type="ORF">O6P43_034179</name>
</gene>
<dbReference type="KEGG" id="qsa:O6P43_034179"/>
<dbReference type="Proteomes" id="UP001163823">
    <property type="component" value="Chromosome 14"/>
</dbReference>
<evidence type="ECO:0000256" key="1">
    <source>
        <dbReference type="SAM" id="MobiDB-lite"/>
    </source>
</evidence>
<evidence type="ECO:0000313" key="3">
    <source>
        <dbReference type="Proteomes" id="UP001163823"/>
    </source>
</evidence>
<name>A0AAD7KTV5_QUISA</name>
<dbReference type="AlphaFoldDB" id="A0AAD7KTV5"/>
<sequence length="93" mass="10748">MQKQKRILKQKQGPRNSNVSQIHRHLVQVFPTFGCLRGWSHKARNKKQISLVPYTSDPGRRTKASAPVIFFFPNLWGDSGGYEVVWSGLKRRN</sequence>
<accession>A0AAD7KTV5</accession>
<dbReference type="EMBL" id="JARAOO010000014">
    <property type="protein sequence ID" value="KAJ7944845.1"/>
    <property type="molecule type" value="Genomic_DNA"/>
</dbReference>
<feature type="region of interest" description="Disordered" evidence="1">
    <location>
        <begin position="1"/>
        <end position="20"/>
    </location>
</feature>
<protein>
    <submittedName>
        <fullName evidence="2">Uncharacterized protein</fullName>
    </submittedName>
</protein>
<comment type="caution">
    <text evidence="2">The sequence shown here is derived from an EMBL/GenBank/DDBJ whole genome shotgun (WGS) entry which is preliminary data.</text>
</comment>
<keyword evidence="3" id="KW-1185">Reference proteome</keyword>
<reference evidence="2" key="1">
    <citation type="journal article" date="2023" name="Science">
        <title>Elucidation of the pathway for biosynthesis of saponin adjuvants from the soapbark tree.</title>
        <authorList>
            <person name="Reed J."/>
            <person name="Orme A."/>
            <person name="El-Demerdash A."/>
            <person name="Owen C."/>
            <person name="Martin L.B.B."/>
            <person name="Misra R.C."/>
            <person name="Kikuchi S."/>
            <person name="Rejzek M."/>
            <person name="Martin A.C."/>
            <person name="Harkess A."/>
            <person name="Leebens-Mack J."/>
            <person name="Louveau T."/>
            <person name="Stephenson M.J."/>
            <person name="Osbourn A."/>
        </authorList>
    </citation>
    <scope>NUCLEOTIDE SEQUENCE</scope>
    <source>
        <strain evidence="2">S10</strain>
    </source>
</reference>
<organism evidence="2 3">
    <name type="scientific">Quillaja saponaria</name>
    <name type="common">Soap bark tree</name>
    <dbReference type="NCBI Taxonomy" id="32244"/>
    <lineage>
        <taxon>Eukaryota</taxon>
        <taxon>Viridiplantae</taxon>
        <taxon>Streptophyta</taxon>
        <taxon>Embryophyta</taxon>
        <taxon>Tracheophyta</taxon>
        <taxon>Spermatophyta</taxon>
        <taxon>Magnoliopsida</taxon>
        <taxon>eudicotyledons</taxon>
        <taxon>Gunneridae</taxon>
        <taxon>Pentapetalae</taxon>
        <taxon>rosids</taxon>
        <taxon>fabids</taxon>
        <taxon>Fabales</taxon>
        <taxon>Quillajaceae</taxon>
        <taxon>Quillaja</taxon>
    </lineage>
</organism>
<proteinExistence type="predicted"/>